<dbReference type="InParanoid" id="S8EK45"/>
<sequence length="112" mass="12286">MSRVHEYIPLDAHPIFDSHSAACCAMRRLTLLFASSCALTHRRTSSVCKAYTAMTVNSDIVLAGPVQVGAEHHPGPSEYSPPDRKLVTKEFRVHMPTIVSSSEARWTAFSAS</sequence>
<organism evidence="1 2">
    <name type="scientific">Fomitopsis schrenkii</name>
    <name type="common">Brown rot fungus</name>
    <dbReference type="NCBI Taxonomy" id="2126942"/>
    <lineage>
        <taxon>Eukaryota</taxon>
        <taxon>Fungi</taxon>
        <taxon>Dikarya</taxon>
        <taxon>Basidiomycota</taxon>
        <taxon>Agaricomycotina</taxon>
        <taxon>Agaricomycetes</taxon>
        <taxon>Polyporales</taxon>
        <taxon>Fomitopsis</taxon>
    </lineage>
</organism>
<keyword evidence="2" id="KW-1185">Reference proteome</keyword>
<name>S8EK45_FOMSC</name>
<protein>
    <submittedName>
        <fullName evidence="1">Uncharacterized protein</fullName>
    </submittedName>
</protein>
<dbReference type="EMBL" id="KE504123">
    <property type="protein sequence ID" value="EPT05522.1"/>
    <property type="molecule type" value="Genomic_DNA"/>
</dbReference>
<reference evidence="1 2" key="1">
    <citation type="journal article" date="2012" name="Science">
        <title>The Paleozoic origin of enzymatic lignin decomposition reconstructed from 31 fungal genomes.</title>
        <authorList>
            <person name="Floudas D."/>
            <person name="Binder M."/>
            <person name="Riley R."/>
            <person name="Barry K."/>
            <person name="Blanchette R.A."/>
            <person name="Henrissat B."/>
            <person name="Martinez A.T."/>
            <person name="Otillar R."/>
            <person name="Spatafora J.W."/>
            <person name="Yadav J.S."/>
            <person name="Aerts A."/>
            <person name="Benoit I."/>
            <person name="Boyd A."/>
            <person name="Carlson A."/>
            <person name="Copeland A."/>
            <person name="Coutinho P.M."/>
            <person name="de Vries R.P."/>
            <person name="Ferreira P."/>
            <person name="Findley K."/>
            <person name="Foster B."/>
            <person name="Gaskell J."/>
            <person name="Glotzer D."/>
            <person name="Gorecki P."/>
            <person name="Heitman J."/>
            <person name="Hesse C."/>
            <person name="Hori C."/>
            <person name="Igarashi K."/>
            <person name="Jurgens J.A."/>
            <person name="Kallen N."/>
            <person name="Kersten P."/>
            <person name="Kohler A."/>
            <person name="Kuees U."/>
            <person name="Kumar T.K.A."/>
            <person name="Kuo A."/>
            <person name="LaButti K."/>
            <person name="Larrondo L.F."/>
            <person name="Lindquist E."/>
            <person name="Ling A."/>
            <person name="Lombard V."/>
            <person name="Lucas S."/>
            <person name="Lundell T."/>
            <person name="Martin R."/>
            <person name="McLaughlin D.J."/>
            <person name="Morgenstern I."/>
            <person name="Morin E."/>
            <person name="Murat C."/>
            <person name="Nagy L.G."/>
            <person name="Nolan M."/>
            <person name="Ohm R.A."/>
            <person name="Patyshakuliyeva A."/>
            <person name="Rokas A."/>
            <person name="Ruiz-Duenas F.J."/>
            <person name="Sabat G."/>
            <person name="Salamov A."/>
            <person name="Samejima M."/>
            <person name="Schmutz J."/>
            <person name="Slot J.C."/>
            <person name="St John F."/>
            <person name="Stenlid J."/>
            <person name="Sun H."/>
            <person name="Sun S."/>
            <person name="Syed K."/>
            <person name="Tsang A."/>
            <person name="Wiebenga A."/>
            <person name="Young D."/>
            <person name="Pisabarro A."/>
            <person name="Eastwood D.C."/>
            <person name="Martin F."/>
            <person name="Cullen D."/>
            <person name="Grigoriev I.V."/>
            <person name="Hibbett D.S."/>
        </authorList>
    </citation>
    <scope>NUCLEOTIDE SEQUENCE</scope>
    <source>
        <strain evidence="2">FP-58527</strain>
    </source>
</reference>
<evidence type="ECO:0000313" key="2">
    <source>
        <dbReference type="Proteomes" id="UP000015241"/>
    </source>
</evidence>
<accession>S8EK45</accession>
<evidence type="ECO:0000313" key="1">
    <source>
        <dbReference type="EMBL" id="EPT05522.1"/>
    </source>
</evidence>
<proteinExistence type="predicted"/>
<dbReference type="Proteomes" id="UP000015241">
    <property type="component" value="Unassembled WGS sequence"/>
</dbReference>
<gene>
    <name evidence="1" type="ORF">FOMPIDRAFT_110760</name>
</gene>
<dbReference type="AlphaFoldDB" id="S8EK45"/>
<dbReference type="HOGENOM" id="CLU_2145906_0_0_1"/>